<feature type="transmembrane region" description="Helical" evidence="5">
    <location>
        <begin position="155"/>
        <end position="173"/>
    </location>
</feature>
<dbReference type="Gene3D" id="1.20.1420.30">
    <property type="entry name" value="NCX, central ion-binding region"/>
    <property type="match status" value="2"/>
</dbReference>
<dbReference type="AlphaFoldDB" id="A0A942US51"/>
<dbReference type="EMBL" id="WSFT01000005">
    <property type="protein sequence ID" value="MBS4536925.1"/>
    <property type="molecule type" value="Genomic_DNA"/>
</dbReference>
<feature type="transmembrane region" description="Helical" evidence="5">
    <location>
        <begin position="92"/>
        <end position="117"/>
    </location>
</feature>
<feature type="transmembrane region" description="Helical" evidence="5">
    <location>
        <begin position="346"/>
        <end position="366"/>
    </location>
</feature>
<gene>
    <name evidence="7" type="ORF">GOQ27_00535</name>
</gene>
<accession>A0A942US51</accession>
<evidence type="ECO:0000313" key="7">
    <source>
        <dbReference type="EMBL" id="MBS4536925.1"/>
    </source>
</evidence>
<evidence type="ECO:0000313" key="8">
    <source>
        <dbReference type="Proteomes" id="UP000724672"/>
    </source>
</evidence>
<protein>
    <submittedName>
        <fullName evidence="7">Sodium:calcium antiporter</fullName>
    </submittedName>
</protein>
<dbReference type="PANTHER" id="PTHR10846:SF8">
    <property type="entry name" value="INNER MEMBRANE PROTEIN YRBG"/>
    <property type="match status" value="1"/>
</dbReference>
<comment type="subcellular location">
    <subcellularLocation>
        <location evidence="1">Membrane</location>
        <topology evidence="1">Multi-pass membrane protein</topology>
    </subcellularLocation>
</comment>
<dbReference type="Proteomes" id="UP000724672">
    <property type="component" value="Unassembled WGS sequence"/>
</dbReference>
<evidence type="ECO:0000256" key="3">
    <source>
        <dbReference type="ARBA" id="ARBA00022989"/>
    </source>
</evidence>
<dbReference type="InterPro" id="IPR044880">
    <property type="entry name" value="NCX_ion-bd_dom_sf"/>
</dbReference>
<comment type="caution">
    <text evidence="7">The sequence shown here is derived from an EMBL/GenBank/DDBJ whole genome shotgun (WGS) entry which is preliminary data.</text>
</comment>
<dbReference type="Pfam" id="PF01699">
    <property type="entry name" value="Na_Ca_ex"/>
    <property type="match status" value="2"/>
</dbReference>
<evidence type="ECO:0000256" key="2">
    <source>
        <dbReference type="ARBA" id="ARBA00022692"/>
    </source>
</evidence>
<organism evidence="7 8">
    <name type="scientific">Anaeromonas frigoriresistens</name>
    <dbReference type="NCBI Taxonomy" id="2683708"/>
    <lineage>
        <taxon>Bacteria</taxon>
        <taxon>Bacillati</taxon>
        <taxon>Bacillota</taxon>
        <taxon>Tissierellia</taxon>
        <taxon>Tissierellales</taxon>
        <taxon>Thermohalobacteraceae</taxon>
        <taxon>Anaeromonas</taxon>
    </lineage>
</organism>
<dbReference type="GO" id="GO:0005886">
    <property type="term" value="C:plasma membrane"/>
    <property type="evidence" value="ECO:0007669"/>
    <property type="project" value="TreeGrafter"/>
</dbReference>
<reference evidence="7" key="1">
    <citation type="submission" date="2019-12" db="EMBL/GenBank/DDBJ databases">
        <title>Clostridiaceae gen. nov. sp. nov., isolated from sediment in Xinjiang, China.</title>
        <authorList>
            <person name="Zhang R."/>
        </authorList>
    </citation>
    <scope>NUCLEOTIDE SEQUENCE</scope>
    <source>
        <strain evidence="7">D2Q-11</strain>
    </source>
</reference>
<evidence type="ECO:0000256" key="4">
    <source>
        <dbReference type="ARBA" id="ARBA00023136"/>
    </source>
</evidence>
<keyword evidence="8" id="KW-1185">Reference proteome</keyword>
<feature type="transmembrane region" description="Helical" evidence="5">
    <location>
        <begin position="216"/>
        <end position="241"/>
    </location>
</feature>
<dbReference type="GO" id="GO:0005262">
    <property type="term" value="F:calcium channel activity"/>
    <property type="evidence" value="ECO:0007669"/>
    <property type="project" value="TreeGrafter"/>
</dbReference>
<dbReference type="GO" id="GO:0008273">
    <property type="term" value="F:calcium, potassium:sodium antiporter activity"/>
    <property type="evidence" value="ECO:0007669"/>
    <property type="project" value="TreeGrafter"/>
</dbReference>
<feature type="transmembrane region" description="Helical" evidence="5">
    <location>
        <begin position="282"/>
        <end position="304"/>
    </location>
</feature>
<dbReference type="PANTHER" id="PTHR10846">
    <property type="entry name" value="SODIUM/POTASSIUM/CALCIUM EXCHANGER"/>
    <property type="match status" value="1"/>
</dbReference>
<feature type="transmembrane region" description="Helical" evidence="5">
    <location>
        <begin position="247"/>
        <end position="270"/>
    </location>
</feature>
<feature type="transmembrane region" description="Helical" evidence="5">
    <location>
        <begin position="129"/>
        <end position="149"/>
    </location>
</feature>
<dbReference type="InterPro" id="IPR004837">
    <property type="entry name" value="NaCa_Exmemb"/>
</dbReference>
<proteinExistence type="predicted"/>
<evidence type="ECO:0000259" key="6">
    <source>
        <dbReference type="Pfam" id="PF01699"/>
    </source>
</evidence>
<dbReference type="GO" id="GO:0006874">
    <property type="term" value="P:intracellular calcium ion homeostasis"/>
    <property type="evidence" value="ECO:0007669"/>
    <property type="project" value="TreeGrafter"/>
</dbReference>
<sequence length="367" mass="40442">MKSIHNTEYYDGGAWMFEWINNIWVAIIMIIVMSGVVSKASDKLGDVLHVLGIKLEIPTSVRGATFDAVSSSFPEFATAMIAVLFYHRFEDVGVPTIAGSGVFNILLIPMLSIIAFKGKELVVRVEKKVVLRDMFFYLISVITLILFTYLGQFTAFTGLLLILIYVGYVVVLYRETIAYRKNITDLELAVEYNELKDVLDEEEEENVNINMGYGAIILWIAITIGFVWISIDAIIQSAIVVSDTYNIPQYIVSVIIIAAATSIPDTLLSVKSSRMGDVEGAVSNAVGSNIFDICVCLGLPMIIAGRTIPVSFNENVGTLIFLVLSMLTTAFLLLKKNGVSKKDSLAMGFVYLVFLGFIISTAFNIVI</sequence>
<keyword evidence="3 5" id="KW-1133">Transmembrane helix</keyword>
<feature type="transmembrane region" description="Helical" evidence="5">
    <location>
        <begin position="19"/>
        <end position="37"/>
    </location>
</feature>
<keyword evidence="4 5" id="KW-0472">Membrane</keyword>
<name>A0A942US51_9FIRM</name>
<keyword evidence="2 5" id="KW-0812">Transmembrane</keyword>
<dbReference type="InterPro" id="IPR004481">
    <property type="entry name" value="K/Na/Ca-exchanger"/>
</dbReference>
<evidence type="ECO:0000256" key="5">
    <source>
        <dbReference type="SAM" id="Phobius"/>
    </source>
</evidence>
<feature type="transmembrane region" description="Helical" evidence="5">
    <location>
        <begin position="316"/>
        <end position="334"/>
    </location>
</feature>
<feature type="domain" description="Sodium/calcium exchanger membrane region" evidence="6">
    <location>
        <begin position="26"/>
        <end position="173"/>
    </location>
</feature>
<evidence type="ECO:0000256" key="1">
    <source>
        <dbReference type="ARBA" id="ARBA00004141"/>
    </source>
</evidence>
<feature type="domain" description="Sodium/calcium exchanger membrane region" evidence="6">
    <location>
        <begin position="217"/>
        <end position="359"/>
    </location>
</feature>